<protein>
    <submittedName>
        <fullName evidence="2">Uncharacterized protein</fullName>
    </submittedName>
</protein>
<accession>A0A2T0N3W5</accession>
<evidence type="ECO:0000256" key="1">
    <source>
        <dbReference type="SAM" id="MobiDB-lite"/>
    </source>
</evidence>
<dbReference type="EMBL" id="PVNG01000005">
    <property type="protein sequence ID" value="PRX66855.1"/>
    <property type="molecule type" value="Genomic_DNA"/>
</dbReference>
<name>A0A2T0N3W5_9ACTN</name>
<evidence type="ECO:0000313" key="3">
    <source>
        <dbReference type="Proteomes" id="UP000238312"/>
    </source>
</evidence>
<feature type="region of interest" description="Disordered" evidence="1">
    <location>
        <begin position="1"/>
        <end position="49"/>
    </location>
</feature>
<reference evidence="2 3" key="1">
    <citation type="submission" date="2018-03" db="EMBL/GenBank/DDBJ databases">
        <title>Genomic Encyclopedia of Type Strains, Phase III (KMG-III): the genomes of soil and plant-associated and newly described type strains.</title>
        <authorList>
            <person name="Whitman W."/>
        </authorList>
    </citation>
    <scope>NUCLEOTIDE SEQUENCE [LARGE SCALE GENOMIC DNA]</scope>
    <source>
        <strain evidence="2 3">CGMCC 4.7104</strain>
    </source>
</reference>
<proteinExistence type="predicted"/>
<gene>
    <name evidence="2" type="ORF">B0I32_105295</name>
</gene>
<keyword evidence="3" id="KW-1185">Reference proteome</keyword>
<dbReference type="AlphaFoldDB" id="A0A2T0N3W5"/>
<organism evidence="2 3">
    <name type="scientific">Nonomuraea fuscirosea</name>
    <dbReference type="NCBI Taxonomy" id="1291556"/>
    <lineage>
        <taxon>Bacteria</taxon>
        <taxon>Bacillati</taxon>
        <taxon>Actinomycetota</taxon>
        <taxon>Actinomycetes</taxon>
        <taxon>Streptosporangiales</taxon>
        <taxon>Streptosporangiaceae</taxon>
        <taxon>Nonomuraea</taxon>
    </lineage>
</organism>
<dbReference type="Proteomes" id="UP000238312">
    <property type="component" value="Unassembled WGS sequence"/>
</dbReference>
<comment type="caution">
    <text evidence="2">The sequence shown here is derived from an EMBL/GenBank/DDBJ whole genome shotgun (WGS) entry which is preliminary data.</text>
</comment>
<evidence type="ECO:0000313" key="2">
    <source>
        <dbReference type="EMBL" id="PRX66855.1"/>
    </source>
</evidence>
<sequence length="49" mass="5073">MIRYQLTTPPGPSIFKPAGRTPVPAGRSGPAPPGPPDLVCSERFPAVST</sequence>